<protein>
    <submittedName>
        <fullName evidence="2">Bleomycin resistance protein</fullName>
    </submittedName>
</protein>
<dbReference type="Gene3D" id="3.10.180.10">
    <property type="entry name" value="2,3-Dihydroxybiphenyl 1,2-Dioxygenase, domain 1"/>
    <property type="match status" value="1"/>
</dbReference>
<dbReference type="PROSITE" id="PS51819">
    <property type="entry name" value="VOC"/>
    <property type="match status" value="1"/>
</dbReference>
<dbReference type="EMBL" id="NPKJ01000075">
    <property type="protein sequence ID" value="PAQ05120.1"/>
    <property type="molecule type" value="Genomic_DNA"/>
</dbReference>
<dbReference type="CDD" id="cd08351">
    <property type="entry name" value="ChaP_like"/>
    <property type="match status" value="1"/>
</dbReference>
<dbReference type="InterPro" id="IPR029068">
    <property type="entry name" value="Glyas_Bleomycin-R_OHBP_Dase"/>
</dbReference>
<sequence>MAIDFNHTILPARNSEESAKFLAEMLGLPAPRRWGPFQMVTTENGANLDYMDTGGEIRPQHYAFLVSEAEFDEIFGRIRERDLPYWADPGRTQLGEINHHDGGRGVYFEDPNGHLLEIITRQYGSGGWNP</sequence>
<comment type="caution">
    <text evidence="2">The sequence shown here is derived from an EMBL/GenBank/DDBJ whole genome shotgun (WGS) entry which is preliminary data.</text>
</comment>
<dbReference type="Pfam" id="PF00903">
    <property type="entry name" value="Glyoxalase"/>
    <property type="match status" value="1"/>
</dbReference>
<dbReference type="SUPFAM" id="SSF54593">
    <property type="entry name" value="Glyoxalase/Bleomycin resistance protein/Dihydroxybiphenyl dioxygenase"/>
    <property type="match status" value="1"/>
</dbReference>
<dbReference type="RefSeq" id="WP_095496528.1">
    <property type="nucleotide sequence ID" value="NZ_NPKJ01000075.1"/>
</dbReference>
<reference evidence="2 3" key="1">
    <citation type="submission" date="2017-08" db="EMBL/GenBank/DDBJ databases">
        <title>Mesorhizobium wenxinae sp. nov., a novel rhizobial species isolated from root nodules of chickpea (Cicer arietinum L.).</title>
        <authorList>
            <person name="Zhang J."/>
        </authorList>
    </citation>
    <scope>NUCLEOTIDE SEQUENCE [LARGE SCALE GENOMIC DNA]</scope>
    <source>
        <strain evidence="2 3">SDW018</strain>
    </source>
</reference>
<keyword evidence="3" id="KW-1185">Reference proteome</keyword>
<evidence type="ECO:0000313" key="2">
    <source>
        <dbReference type="EMBL" id="PAQ05120.1"/>
    </source>
</evidence>
<dbReference type="InterPro" id="IPR004360">
    <property type="entry name" value="Glyas_Fos-R_dOase_dom"/>
</dbReference>
<gene>
    <name evidence="2" type="ORF">CIT26_33330</name>
</gene>
<dbReference type="InterPro" id="IPR037523">
    <property type="entry name" value="VOC_core"/>
</dbReference>
<organism evidence="2 3">
    <name type="scientific">Mesorhizobium temperatum</name>
    <dbReference type="NCBI Taxonomy" id="241416"/>
    <lineage>
        <taxon>Bacteria</taxon>
        <taxon>Pseudomonadati</taxon>
        <taxon>Pseudomonadota</taxon>
        <taxon>Alphaproteobacteria</taxon>
        <taxon>Hyphomicrobiales</taxon>
        <taxon>Phyllobacteriaceae</taxon>
        <taxon>Mesorhizobium</taxon>
    </lineage>
</organism>
<dbReference type="AlphaFoldDB" id="A0A271LCS1"/>
<name>A0A271LCS1_9HYPH</name>
<feature type="domain" description="VOC" evidence="1">
    <location>
        <begin position="4"/>
        <end position="121"/>
    </location>
</feature>
<dbReference type="OrthoDB" id="9798430at2"/>
<accession>A0A271LCS1</accession>
<proteinExistence type="predicted"/>
<evidence type="ECO:0000259" key="1">
    <source>
        <dbReference type="PROSITE" id="PS51819"/>
    </source>
</evidence>
<evidence type="ECO:0000313" key="3">
    <source>
        <dbReference type="Proteomes" id="UP000216442"/>
    </source>
</evidence>
<dbReference type="Proteomes" id="UP000216442">
    <property type="component" value="Unassembled WGS sequence"/>
</dbReference>